<dbReference type="SMART" id="SM00897">
    <property type="entry name" value="FIST"/>
    <property type="match status" value="1"/>
</dbReference>
<dbReference type="AlphaFoldDB" id="C3XCF1"/>
<dbReference type="SMART" id="SM00267">
    <property type="entry name" value="GGDEF"/>
    <property type="match status" value="1"/>
</dbReference>
<gene>
    <name evidence="4" type="ORF">OFBG_01905</name>
</gene>
<sequence length="806" mass="88190">MRVGIGYSDNPDSFASGKQAASEALSKAGQVKPCDFVLLFCTARHDQQSLRDGVISVVGLSQPIYGGGAVGIITNDKFGYAGDQVGVVCFWLEDSACTILVENDLDQGEKETGIRLGKRLSDAGVTSSSPMLLFYDAVNRSHGDVRLLMATWLVEGLEQGLGFSPDVNGAGIQGDHACSATRQYTGGGMDKHAVISMAFSDDIRMDSVIVHGCRPASPYYTVTKADGSAILEINGKPALQFMDELLNSAVAPENYPFFLLFGLNHGERWGEYSEDHYASRLCLDIDKERGAIIMFEPDMTEGTEFRLMYRSLELDYMRPRIESVFSRLNGREPVFAVYIDCAGRCAGYGGIDIEDAHVVQEIVKDRVPLLGLYTGAEISSIGGRPRGLDWTGVFCVFSKDRTGKASALGKESGIRWETDAVKSDKSQEIPLEAVLKLCEQNAAKILELDTRSIAIRHELEHKRRGFSLLAELSVSLRQGTATEDIFMLATQRINAALNMQKTAVLLLNKEGQFVSHVLQGYSPDEKDALAGQPIVMDTEFFDPEKAVLVTAEDNPGRFSVLRDTLGLPYFISVPVVIENEVVAILITGRMEEMPPFLSRLGSSDVETLQAISSLLATVWVYRRLGDATKQAQSDGLTGLLNRGAFEMRAMETLQRSLTDGHGVMLAIIDCDHFKLVNDTYGHLTGDKVLSALADCLRENFRQDDLVSRIGGDEFAICCKISSGETGVINKIARLSEIWSKTPFETGEGKTIYSTLSIGIAISPADGTAYDKLFHHADIALYKAKQQGRNQYAIYDANDDGHSSLIR</sequence>
<dbReference type="EC" id="2.7.7.65" evidence="1"/>
<evidence type="ECO:0000259" key="3">
    <source>
        <dbReference type="PROSITE" id="PS50887"/>
    </source>
</evidence>
<dbReference type="Gene3D" id="3.30.70.270">
    <property type="match status" value="1"/>
</dbReference>
<dbReference type="Gene3D" id="3.30.450.40">
    <property type="match status" value="1"/>
</dbReference>
<dbReference type="Pfam" id="PF10442">
    <property type="entry name" value="FIST_C"/>
    <property type="match status" value="1"/>
</dbReference>
<dbReference type="CDD" id="cd01949">
    <property type="entry name" value="GGDEF"/>
    <property type="match status" value="1"/>
</dbReference>
<feature type="domain" description="GGDEF" evidence="3">
    <location>
        <begin position="661"/>
        <end position="796"/>
    </location>
</feature>
<dbReference type="InterPro" id="IPR029787">
    <property type="entry name" value="Nucleotide_cyclase"/>
</dbReference>
<dbReference type="Pfam" id="PF08495">
    <property type="entry name" value="FIST"/>
    <property type="match status" value="1"/>
</dbReference>
<evidence type="ECO:0000256" key="1">
    <source>
        <dbReference type="ARBA" id="ARBA00012528"/>
    </source>
</evidence>
<evidence type="ECO:0000256" key="2">
    <source>
        <dbReference type="ARBA" id="ARBA00034247"/>
    </source>
</evidence>
<name>C3XCF1_OXAFO</name>
<evidence type="ECO:0000313" key="4">
    <source>
        <dbReference type="EMBL" id="EEO30877.1"/>
    </source>
</evidence>
<dbReference type="eggNOG" id="COG3287">
    <property type="taxonomic scope" value="Bacteria"/>
</dbReference>
<dbReference type="InterPro" id="IPR000160">
    <property type="entry name" value="GGDEF_dom"/>
</dbReference>
<reference evidence="4 5" key="1">
    <citation type="submission" date="2009-02" db="EMBL/GenBank/DDBJ databases">
        <title>The Genome Sequence of Oxalobacter formigenes OXCC13.</title>
        <authorList>
            <consortium name="The Broad Institute Genome Sequencing Platform"/>
            <person name="Ward D."/>
            <person name="Young S.K."/>
            <person name="Kodira C.D."/>
            <person name="Zeng Q."/>
            <person name="Koehrsen M."/>
            <person name="Alvarado L."/>
            <person name="Berlin A."/>
            <person name="Borenstein D."/>
            <person name="Chen Z."/>
            <person name="Engels R."/>
            <person name="Freedman E."/>
            <person name="Gellesch M."/>
            <person name="Goldberg J."/>
            <person name="Griggs A."/>
            <person name="Gujja S."/>
            <person name="Heiman D."/>
            <person name="Hepburn T."/>
            <person name="Howarth C."/>
            <person name="Jen D."/>
            <person name="Larson L."/>
            <person name="Lewis B."/>
            <person name="Mehta T."/>
            <person name="Park D."/>
            <person name="Pearson M."/>
            <person name="Roberts A."/>
            <person name="Saif S."/>
            <person name="Shea T."/>
            <person name="Shenoy N."/>
            <person name="Sisk P."/>
            <person name="Stolte C."/>
            <person name="Sykes S."/>
            <person name="Walk T."/>
            <person name="White J."/>
            <person name="Yandava C."/>
            <person name="Allison M.J."/>
            <person name="Lander E."/>
            <person name="Nusbaum C."/>
            <person name="Galagan J."/>
            <person name="Birren B."/>
        </authorList>
    </citation>
    <scope>NUCLEOTIDE SEQUENCE [LARGE SCALE GENOMIC DNA]</scope>
    <source>
        <strain evidence="4 5">OXCC13</strain>
    </source>
</reference>
<organism evidence="4 5">
    <name type="scientific">Oxalobacter formigenes OXCC13</name>
    <dbReference type="NCBI Taxonomy" id="556269"/>
    <lineage>
        <taxon>Bacteria</taxon>
        <taxon>Pseudomonadati</taxon>
        <taxon>Pseudomonadota</taxon>
        <taxon>Betaproteobacteria</taxon>
        <taxon>Burkholderiales</taxon>
        <taxon>Oxalobacteraceae</taxon>
        <taxon>Oxalobacter</taxon>
    </lineage>
</organism>
<dbReference type="SUPFAM" id="SSF55073">
    <property type="entry name" value="Nucleotide cyclase"/>
    <property type="match status" value="1"/>
</dbReference>
<dbReference type="PANTHER" id="PTHR45138">
    <property type="entry name" value="REGULATORY COMPONENTS OF SENSORY TRANSDUCTION SYSTEM"/>
    <property type="match status" value="1"/>
</dbReference>
<dbReference type="FunFam" id="3.30.70.270:FF:000001">
    <property type="entry name" value="Diguanylate cyclase domain protein"/>
    <property type="match status" value="1"/>
</dbReference>
<dbReference type="NCBIfam" id="TIGR00254">
    <property type="entry name" value="GGDEF"/>
    <property type="match status" value="1"/>
</dbReference>
<dbReference type="Proteomes" id="UP000005089">
    <property type="component" value="Unassembled WGS sequence"/>
</dbReference>
<dbReference type="InterPro" id="IPR050469">
    <property type="entry name" value="Diguanylate_Cyclase"/>
</dbReference>
<evidence type="ECO:0000313" key="5">
    <source>
        <dbReference type="Proteomes" id="UP000005089"/>
    </source>
</evidence>
<dbReference type="eggNOG" id="COG2199">
    <property type="taxonomic scope" value="Bacteria"/>
</dbReference>
<dbReference type="SUPFAM" id="SSF55781">
    <property type="entry name" value="GAF domain-like"/>
    <property type="match status" value="1"/>
</dbReference>
<dbReference type="InterPro" id="IPR029016">
    <property type="entry name" value="GAF-like_dom_sf"/>
</dbReference>
<dbReference type="STRING" id="847.BRW83_0176"/>
<proteinExistence type="predicted"/>
<dbReference type="Pfam" id="PF00990">
    <property type="entry name" value="GGDEF"/>
    <property type="match status" value="1"/>
</dbReference>
<dbReference type="GeneID" id="77134085"/>
<dbReference type="SMART" id="SM01204">
    <property type="entry name" value="FIST_C"/>
    <property type="match status" value="1"/>
</dbReference>
<dbReference type="InterPro" id="IPR043128">
    <property type="entry name" value="Rev_trsase/Diguanyl_cyclase"/>
</dbReference>
<dbReference type="PROSITE" id="PS50887">
    <property type="entry name" value="GGDEF"/>
    <property type="match status" value="1"/>
</dbReference>
<dbReference type="EMBL" id="GG658170">
    <property type="protein sequence ID" value="EEO30877.1"/>
    <property type="molecule type" value="Genomic_DNA"/>
</dbReference>
<protein>
    <recommendedName>
        <fullName evidence="1">diguanylate cyclase</fullName>
        <ecNumber evidence="1">2.7.7.65</ecNumber>
    </recommendedName>
</protein>
<dbReference type="GO" id="GO:0052621">
    <property type="term" value="F:diguanylate cyclase activity"/>
    <property type="evidence" value="ECO:0007669"/>
    <property type="project" value="UniProtKB-EC"/>
</dbReference>
<accession>C3XCF1</accession>
<dbReference type="InterPro" id="IPR019494">
    <property type="entry name" value="FIST_C"/>
</dbReference>
<dbReference type="HOGENOM" id="CLU_349455_0_0_4"/>
<keyword evidence="5" id="KW-1185">Reference proteome</keyword>
<dbReference type="InterPro" id="IPR013702">
    <property type="entry name" value="FIST_domain_N"/>
</dbReference>
<dbReference type="PANTHER" id="PTHR45138:SF9">
    <property type="entry name" value="DIGUANYLATE CYCLASE DGCM-RELATED"/>
    <property type="match status" value="1"/>
</dbReference>
<dbReference type="OrthoDB" id="5289013at2"/>
<dbReference type="RefSeq" id="WP_005882414.1">
    <property type="nucleotide sequence ID" value="NZ_CP019430.1"/>
</dbReference>
<comment type="catalytic activity">
    <reaction evidence="2">
        <text>2 GTP = 3',3'-c-di-GMP + 2 diphosphate</text>
        <dbReference type="Rhea" id="RHEA:24898"/>
        <dbReference type="ChEBI" id="CHEBI:33019"/>
        <dbReference type="ChEBI" id="CHEBI:37565"/>
        <dbReference type="ChEBI" id="CHEBI:58805"/>
        <dbReference type="EC" id="2.7.7.65"/>
    </reaction>
</comment>